<dbReference type="EMBL" id="GDID01005935">
    <property type="protein sequence ID" value="JAP90671.1"/>
    <property type="molecule type" value="Transcribed_RNA"/>
</dbReference>
<sequence>EEYNDLEILLCNKNKITTLVQHQVSTLRYVIKSEKISYLSQQLQNPASQKQKSIQIETAKQYLKLRHQNIIKLENMKQCNQFQHIITEFGGASLEQLMLSSTFFDDQFILSIVAQISQALHYLHSTNLFHNHLSARYVHVQDGHIKLRLPYFYLTEKLKNGSVTKVKQYNDVEQLGKLIFELINHRKYDDQEIRIIQPSTVQKLMIILINFYQQFDIADVMDLVSDTRKIDKKFSQFQSSNQNLAQTLPVSPQSDKDIKNKIAQTTTLKDMMTRKIQQEGLEDLSKTEIMKFQNEKGPKKIHLTQRGRQTKKIQEQLTETTHSEGADGNFALK</sequence>
<dbReference type="AlphaFoldDB" id="A0A146K519"/>
<evidence type="ECO:0000256" key="1">
    <source>
        <dbReference type="SAM" id="MobiDB-lite"/>
    </source>
</evidence>
<proteinExistence type="predicted"/>
<organism evidence="3">
    <name type="scientific">Trepomonas sp. PC1</name>
    <dbReference type="NCBI Taxonomy" id="1076344"/>
    <lineage>
        <taxon>Eukaryota</taxon>
        <taxon>Metamonada</taxon>
        <taxon>Diplomonadida</taxon>
        <taxon>Hexamitidae</taxon>
        <taxon>Hexamitinae</taxon>
        <taxon>Trepomonas</taxon>
    </lineage>
</organism>
<protein>
    <submittedName>
        <fullName evidence="3">Protein tyrosine kinase domain-containing protein</fullName>
    </submittedName>
</protein>
<evidence type="ECO:0000259" key="2">
    <source>
        <dbReference type="PROSITE" id="PS50011"/>
    </source>
</evidence>
<evidence type="ECO:0000313" key="3">
    <source>
        <dbReference type="EMBL" id="JAP90671.1"/>
    </source>
</evidence>
<dbReference type="GO" id="GO:0005524">
    <property type="term" value="F:ATP binding"/>
    <property type="evidence" value="ECO:0007669"/>
    <property type="project" value="InterPro"/>
</dbReference>
<feature type="non-terminal residue" evidence="3">
    <location>
        <position position="1"/>
    </location>
</feature>
<dbReference type="Pfam" id="PF07714">
    <property type="entry name" value="PK_Tyr_Ser-Thr"/>
    <property type="match status" value="1"/>
</dbReference>
<dbReference type="Gene3D" id="1.10.510.10">
    <property type="entry name" value="Transferase(Phosphotransferase) domain 1"/>
    <property type="match status" value="1"/>
</dbReference>
<feature type="compositionally biased region" description="Basic residues" evidence="1">
    <location>
        <begin position="299"/>
        <end position="311"/>
    </location>
</feature>
<reference evidence="3" key="1">
    <citation type="submission" date="2015-07" db="EMBL/GenBank/DDBJ databases">
        <title>Adaptation to a free-living lifestyle via gene acquisitions in the diplomonad Trepomonas sp. PC1.</title>
        <authorList>
            <person name="Xu F."/>
            <person name="Jerlstrom-Hultqvist J."/>
            <person name="Kolisko M."/>
            <person name="Simpson A.G.B."/>
            <person name="Roger A.J."/>
            <person name="Svard S.G."/>
            <person name="Andersson J.O."/>
        </authorList>
    </citation>
    <scope>NUCLEOTIDE SEQUENCE</scope>
    <source>
        <strain evidence="3">PC1</strain>
    </source>
</reference>
<keyword evidence="3" id="KW-0418">Kinase</keyword>
<dbReference type="SUPFAM" id="SSF56112">
    <property type="entry name" value="Protein kinase-like (PK-like)"/>
    <property type="match status" value="1"/>
</dbReference>
<feature type="region of interest" description="Disordered" evidence="1">
    <location>
        <begin position="295"/>
        <end position="333"/>
    </location>
</feature>
<dbReference type="InterPro" id="IPR011009">
    <property type="entry name" value="Kinase-like_dom_sf"/>
</dbReference>
<dbReference type="InterPro" id="IPR000719">
    <property type="entry name" value="Prot_kinase_dom"/>
</dbReference>
<gene>
    <name evidence="3" type="ORF">TPC1_20030</name>
</gene>
<name>A0A146K519_9EUKA</name>
<accession>A0A146K519</accession>
<feature type="domain" description="Protein kinase" evidence="2">
    <location>
        <begin position="1"/>
        <end position="305"/>
    </location>
</feature>
<dbReference type="InterPro" id="IPR001245">
    <property type="entry name" value="Ser-Thr/Tyr_kinase_cat_dom"/>
</dbReference>
<keyword evidence="3" id="KW-0808">Transferase</keyword>
<dbReference type="PROSITE" id="PS50011">
    <property type="entry name" value="PROTEIN_KINASE_DOM"/>
    <property type="match status" value="1"/>
</dbReference>
<dbReference type="GO" id="GO:0004672">
    <property type="term" value="F:protein kinase activity"/>
    <property type="evidence" value="ECO:0007669"/>
    <property type="project" value="InterPro"/>
</dbReference>